<dbReference type="EMBL" id="BRXU01000004">
    <property type="protein sequence ID" value="GLC51102.1"/>
    <property type="molecule type" value="Genomic_DNA"/>
</dbReference>
<feature type="domain" description="HIRAN" evidence="3">
    <location>
        <begin position="62"/>
        <end position="116"/>
    </location>
</feature>
<proteinExistence type="predicted"/>
<evidence type="ECO:0000256" key="1">
    <source>
        <dbReference type="ARBA" id="ARBA00022723"/>
    </source>
</evidence>
<keyword evidence="2" id="KW-0378">Hydrolase</keyword>
<dbReference type="InterPro" id="IPR014905">
    <property type="entry name" value="HIRAN"/>
</dbReference>
<comment type="caution">
    <text evidence="4">The sequence shown here is derived from an EMBL/GenBank/DDBJ whole genome shotgun (WGS) entry which is preliminary data.</text>
</comment>
<dbReference type="Proteomes" id="UP001165080">
    <property type="component" value="Unassembled WGS sequence"/>
</dbReference>
<name>A0A9W6EZT4_9CHLO</name>
<gene>
    <name evidence="4" type="primary">PLEST009898</name>
    <name evidence="4" type="ORF">PLESTB_000466100</name>
</gene>
<reference evidence="4 5" key="1">
    <citation type="journal article" date="2023" name="Commun. Biol.">
        <title>Reorganization of the ancestral sex-determining regions during the evolution of trioecy in Pleodorina starrii.</title>
        <authorList>
            <person name="Takahashi K."/>
            <person name="Suzuki S."/>
            <person name="Kawai-Toyooka H."/>
            <person name="Yamamoto K."/>
            <person name="Hamaji T."/>
            <person name="Ootsuki R."/>
            <person name="Yamaguchi H."/>
            <person name="Kawachi M."/>
            <person name="Higashiyama T."/>
            <person name="Nozaki H."/>
        </authorList>
    </citation>
    <scope>NUCLEOTIDE SEQUENCE [LARGE SCALE GENOMIC DNA]</scope>
    <source>
        <strain evidence="4 5">NIES-4479</strain>
    </source>
</reference>
<keyword evidence="1" id="KW-0479">Metal-binding</keyword>
<dbReference type="GO" id="GO:0008270">
    <property type="term" value="F:zinc ion binding"/>
    <property type="evidence" value="ECO:0007669"/>
    <property type="project" value="InterPro"/>
</dbReference>
<dbReference type="Pfam" id="PF08797">
    <property type="entry name" value="HIRAN"/>
    <property type="match status" value="1"/>
</dbReference>
<keyword evidence="5" id="KW-1185">Reference proteome</keyword>
<dbReference type="GO" id="GO:0003676">
    <property type="term" value="F:nucleic acid binding"/>
    <property type="evidence" value="ECO:0007669"/>
    <property type="project" value="InterPro"/>
</dbReference>
<organism evidence="4 5">
    <name type="scientific">Pleodorina starrii</name>
    <dbReference type="NCBI Taxonomy" id="330485"/>
    <lineage>
        <taxon>Eukaryota</taxon>
        <taxon>Viridiplantae</taxon>
        <taxon>Chlorophyta</taxon>
        <taxon>core chlorophytes</taxon>
        <taxon>Chlorophyceae</taxon>
        <taxon>CS clade</taxon>
        <taxon>Chlamydomonadales</taxon>
        <taxon>Volvocaceae</taxon>
        <taxon>Pleodorina</taxon>
    </lineage>
</organism>
<dbReference type="OrthoDB" id="545262at2759"/>
<accession>A0A9W6EZT4</accession>
<dbReference type="GO" id="GO:0016818">
    <property type="term" value="F:hydrolase activity, acting on acid anhydrides, in phosphorus-containing anhydrides"/>
    <property type="evidence" value="ECO:0007669"/>
    <property type="project" value="InterPro"/>
</dbReference>
<evidence type="ECO:0000256" key="2">
    <source>
        <dbReference type="ARBA" id="ARBA00022801"/>
    </source>
</evidence>
<sequence>MQQSIFCISKVAFRCSSVTHQGRRNAAVFVKAHLPSPSDTSKTAPLFAGRKSFEDKVPLESFSIAGVTFEGRQELIRELQPDQIVYLEREPWNQHDPLAVRVMNLDGRTLGYIPRRDGLNAKFTYEGTFGLIASVGPAKDSLQYGARLYARPKLGSLLLDPLVLPSVEAARLTDMNAVFGALWPAVLATTLAAAEYRCEVTGITQAQLPLELTPHWRYNAREMAVQLTRLVGLCQPVAAAKARLEQAIAGMAGEDASAAAAALQELQASPDGQLFTEINGLAEQDAVQYFELVRRRAHMVEAERWRVEVLL</sequence>
<evidence type="ECO:0000313" key="4">
    <source>
        <dbReference type="EMBL" id="GLC51102.1"/>
    </source>
</evidence>
<protein>
    <recommendedName>
        <fullName evidence="3">HIRAN domain-containing protein</fullName>
    </recommendedName>
</protein>
<dbReference type="AlphaFoldDB" id="A0A9W6EZT4"/>
<evidence type="ECO:0000313" key="5">
    <source>
        <dbReference type="Proteomes" id="UP001165080"/>
    </source>
</evidence>
<dbReference type="Gene3D" id="3.30.70.2330">
    <property type="match status" value="1"/>
</dbReference>
<evidence type="ECO:0000259" key="3">
    <source>
        <dbReference type="Pfam" id="PF08797"/>
    </source>
</evidence>